<dbReference type="InterPro" id="IPR023214">
    <property type="entry name" value="HAD_sf"/>
</dbReference>
<dbReference type="GO" id="GO:0005737">
    <property type="term" value="C:cytoplasm"/>
    <property type="evidence" value="ECO:0007669"/>
    <property type="project" value="TreeGrafter"/>
</dbReference>
<evidence type="ECO:0000256" key="6">
    <source>
        <dbReference type="SAM" id="MobiDB-lite"/>
    </source>
</evidence>
<evidence type="ECO:0000313" key="7">
    <source>
        <dbReference type="EMBL" id="MBB6690809.1"/>
    </source>
</evidence>
<gene>
    <name evidence="5" type="primary">mtnX</name>
    <name evidence="7" type="ORF">H7B90_05270</name>
</gene>
<dbReference type="GO" id="GO:0043716">
    <property type="term" value="F:2-hydroxy-3-keto-5-methylthiopentenyl-1-phosphate phosphatase activity"/>
    <property type="evidence" value="ECO:0007669"/>
    <property type="project" value="UniProtKB-UniRule"/>
</dbReference>
<dbReference type="Proteomes" id="UP000553776">
    <property type="component" value="Unassembled WGS sequence"/>
</dbReference>
<evidence type="ECO:0000313" key="8">
    <source>
        <dbReference type="Proteomes" id="UP000553776"/>
    </source>
</evidence>
<comment type="catalytic activity">
    <reaction evidence="5">
        <text>2-hydroxy-5-methylsulfanyl-3-oxopent-1-enyl phosphate + H2O = 1,2-dihydroxy-5-(methylsulfanyl)pent-1-en-3-one + phosphate</text>
        <dbReference type="Rhea" id="RHEA:14481"/>
        <dbReference type="ChEBI" id="CHEBI:15377"/>
        <dbReference type="ChEBI" id="CHEBI:43474"/>
        <dbReference type="ChEBI" id="CHEBI:49252"/>
        <dbReference type="ChEBI" id="CHEBI:59505"/>
        <dbReference type="EC" id="3.1.3.87"/>
    </reaction>
</comment>
<keyword evidence="2 5" id="KW-0028">Amino-acid biosynthesis</keyword>
<dbReference type="Gene3D" id="3.90.1470.20">
    <property type="match status" value="1"/>
</dbReference>
<keyword evidence="8" id="KW-1185">Reference proteome</keyword>
<keyword evidence="3 5" id="KW-0378">Hydrolase</keyword>
<dbReference type="CDD" id="cd07524">
    <property type="entry name" value="HAD_Pase"/>
    <property type="match status" value="1"/>
</dbReference>
<dbReference type="Pfam" id="PF12710">
    <property type="entry name" value="HAD"/>
    <property type="match status" value="1"/>
</dbReference>
<comment type="caution">
    <text evidence="7">The sequence shown here is derived from an EMBL/GenBank/DDBJ whole genome shotgun (WGS) entry which is preliminary data.</text>
</comment>
<dbReference type="PANTHER" id="PTHR43344:SF21">
    <property type="entry name" value="POLYOL PHOSPHATE PHOSPHATASE PYP1"/>
    <property type="match status" value="1"/>
</dbReference>
<dbReference type="EC" id="3.1.3.87" evidence="5"/>
<dbReference type="InterPro" id="IPR006384">
    <property type="entry name" value="HAD_hydro_PyrdxlP_Pase-like"/>
</dbReference>
<dbReference type="InterPro" id="IPR050582">
    <property type="entry name" value="HAD-like_SerB"/>
</dbReference>
<dbReference type="Gene3D" id="3.40.50.1000">
    <property type="entry name" value="HAD superfamily/HAD-like"/>
    <property type="match status" value="1"/>
</dbReference>
<dbReference type="InterPro" id="IPR036412">
    <property type="entry name" value="HAD-like_sf"/>
</dbReference>
<feature type="region of interest" description="Disordered" evidence="6">
    <location>
        <begin position="1"/>
        <end position="29"/>
    </location>
</feature>
<evidence type="ECO:0000256" key="2">
    <source>
        <dbReference type="ARBA" id="ARBA00022605"/>
    </source>
</evidence>
<dbReference type="AlphaFoldDB" id="A0A841TSZ6"/>
<dbReference type="GO" id="GO:0000287">
    <property type="term" value="F:magnesium ion binding"/>
    <property type="evidence" value="ECO:0007669"/>
    <property type="project" value="TreeGrafter"/>
</dbReference>
<accession>A0A841TSZ6</accession>
<dbReference type="GO" id="GO:0019509">
    <property type="term" value="P:L-methionine salvage from methylthioadenosine"/>
    <property type="evidence" value="ECO:0007669"/>
    <property type="project" value="UniProtKB-UniRule"/>
</dbReference>
<dbReference type="NCBIfam" id="NF007103">
    <property type="entry name" value="PRK09552.1"/>
    <property type="match status" value="1"/>
</dbReference>
<comment type="similarity">
    <text evidence="5">Belongs to the HAD-like hydrolase superfamily. MtnX family.</text>
</comment>
<dbReference type="UniPathway" id="UPA00904">
    <property type="reaction ID" value="UER00877"/>
</dbReference>
<evidence type="ECO:0000256" key="4">
    <source>
        <dbReference type="ARBA" id="ARBA00023167"/>
    </source>
</evidence>
<protein>
    <recommendedName>
        <fullName evidence="5">2-hydroxy-3-keto-5-methylthiopentenyl-1-phosphate phosphatase</fullName>
        <shortName evidence="5">HK-MTPenyl-1-P phosphatase</shortName>
        <ecNumber evidence="5">3.1.3.87</ecNumber>
    </recommendedName>
</protein>
<evidence type="ECO:0000256" key="1">
    <source>
        <dbReference type="ARBA" id="ARBA00009184"/>
    </source>
</evidence>
<dbReference type="RefSeq" id="WP_185134810.1">
    <property type="nucleotide sequence ID" value="NZ_BORM01000002.1"/>
</dbReference>
<dbReference type="NCBIfam" id="TIGR01488">
    <property type="entry name" value="HAD-SF-IB"/>
    <property type="match status" value="1"/>
</dbReference>
<dbReference type="SUPFAM" id="SSF56784">
    <property type="entry name" value="HAD-like"/>
    <property type="match status" value="1"/>
</dbReference>
<dbReference type="InterPro" id="IPR017718">
    <property type="entry name" value="HAD-SF_hydro_IB_MtnX"/>
</dbReference>
<sequence length="250" mass="27850">MSATISSTNDSTNSANKAAEGAETKRPLSGSKPPVLFCDFDGTITLSDNIVAVMKHFNPEGWEPIVQDIVALKKSVRQGVGEMFALLPSSMKQEITDYILSTAGIRPGFRELLDWCKRNGVEFFVTSGGIDFFVYPLLAPFGIPEDHIFCNGSDFSGERIEITWPHSCDEECDNDCGMCKTAVIRRFPKDEYARILIGDSITDFAGAKLVDLVFSRSHLTERCRELGLPHIPFETFHDVVHHLEQGDWRA</sequence>
<comment type="pathway">
    <text evidence="5">Amino-acid biosynthesis; L-methionine biosynthesis via salvage pathway; L-methionine from S-methyl-5-thio-alpha-D-ribose 1-phosphate: step 4/6.</text>
</comment>
<evidence type="ECO:0000256" key="5">
    <source>
        <dbReference type="HAMAP-Rule" id="MF_01680"/>
    </source>
</evidence>
<dbReference type="GO" id="GO:0006564">
    <property type="term" value="P:L-serine biosynthetic process"/>
    <property type="evidence" value="ECO:0007669"/>
    <property type="project" value="TreeGrafter"/>
</dbReference>
<name>A0A841TSZ6_9BACL</name>
<organism evidence="7 8">
    <name type="scientific">Cohnella xylanilytica</name>
    <dbReference type="NCBI Taxonomy" id="557555"/>
    <lineage>
        <taxon>Bacteria</taxon>
        <taxon>Bacillati</taxon>
        <taxon>Bacillota</taxon>
        <taxon>Bacilli</taxon>
        <taxon>Bacillales</taxon>
        <taxon>Paenibacillaceae</taxon>
        <taxon>Cohnella</taxon>
    </lineage>
</organism>
<comment type="function">
    <text evidence="5">Dephosphorylates 2-hydroxy-3-keto-5-methylthiopentenyl-1-phosphate (HK-MTPenyl-1-P) yielding 1,2-dihydroxy-3-keto-5-methylthiopentene (DHK-MTPene).</text>
</comment>
<proteinExistence type="inferred from homology"/>
<feature type="compositionally biased region" description="Polar residues" evidence="6">
    <location>
        <begin position="1"/>
        <end position="16"/>
    </location>
</feature>
<dbReference type="GO" id="GO:0036424">
    <property type="term" value="F:L-phosphoserine phosphatase activity"/>
    <property type="evidence" value="ECO:0007669"/>
    <property type="project" value="TreeGrafter"/>
</dbReference>
<evidence type="ECO:0000256" key="3">
    <source>
        <dbReference type="ARBA" id="ARBA00022801"/>
    </source>
</evidence>
<comment type="similarity">
    <text evidence="1">Belongs to the HAD-like hydrolase superfamily. SerB family.</text>
</comment>
<dbReference type="PANTHER" id="PTHR43344">
    <property type="entry name" value="PHOSPHOSERINE PHOSPHATASE"/>
    <property type="match status" value="1"/>
</dbReference>
<keyword evidence="4 5" id="KW-0486">Methionine biosynthesis</keyword>
<dbReference type="NCBIfam" id="TIGR01489">
    <property type="entry name" value="DKMTPPase-SF"/>
    <property type="match status" value="1"/>
</dbReference>
<reference evidence="7 8" key="1">
    <citation type="submission" date="2020-08" db="EMBL/GenBank/DDBJ databases">
        <title>Cohnella phylogeny.</title>
        <authorList>
            <person name="Dunlap C."/>
        </authorList>
    </citation>
    <scope>NUCLEOTIDE SEQUENCE [LARGE SCALE GENOMIC DNA]</scope>
    <source>
        <strain evidence="7 8">DSM 25239</strain>
    </source>
</reference>
<dbReference type="HAMAP" id="MF_01680">
    <property type="entry name" value="Salvage_MtnX"/>
    <property type="match status" value="1"/>
</dbReference>
<dbReference type="EMBL" id="JACJVR010000018">
    <property type="protein sequence ID" value="MBB6690809.1"/>
    <property type="molecule type" value="Genomic_DNA"/>
</dbReference>